<keyword evidence="3" id="KW-1185">Reference proteome</keyword>
<reference evidence="2" key="1">
    <citation type="submission" date="2020-03" db="EMBL/GenBank/DDBJ databases">
        <authorList>
            <person name="Weist P."/>
        </authorList>
    </citation>
    <scope>NUCLEOTIDE SEQUENCE</scope>
</reference>
<feature type="compositionally biased region" description="Pro residues" evidence="1">
    <location>
        <begin position="35"/>
        <end position="44"/>
    </location>
</feature>
<accession>A0A9N7V068</accession>
<feature type="region of interest" description="Disordered" evidence="1">
    <location>
        <begin position="1"/>
        <end position="83"/>
    </location>
</feature>
<dbReference type="AlphaFoldDB" id="A0A9N7V068"/>
<organism evidence="2 3">
    <name type="scientific">Pleuronectes platessa</name>
    <name type="common">European plaice</name>
    <dbReference type="NCBI Taxonomy" id="8262"/>
    <lineage>
        <taxon>Eukaryota</taxon>
        <taxon>Metazoa</taxon>
        <taxon>Chordata</taxon>
        <taxon>Craniata</taxon>
        <taxon>Vertebrata</taxon>
        <taxon>Euteleostomi</taxon>
        <taxon>Actinopterygii</taxon>
        <taxon>Neopterygii</taxon>
        <taxon>Teleostei</taxon>
        <taxon>Neoteleostei</taxon>
        <taxon>Acanthomorphata</taxon>
        <taxon>Carangaria</taxon>
        <taxon>Pleuronectiformes</taxon>
        <taxon>Pleuronectoidei</taxon>
        <taxon>Pleuronectidae</taxon>
        <taxon>Pleuronectes</taxon>
    </lineage>
</organism>
<dbReference type="EMBL" id="CADEAL010002330">
    <property type="protein sequence ID" value="CAB1439755.1"/>
    <property type="molecule type" value="Genomic_DNA"/>
</dbReference>
<evidence type="ECO:0000313" key="3">
    <source>
        <dbReference type="Proteomes" id="UP001153269"/>
    </source>
</evidence>
<proteinExistence type="predicted"/>
<protein>
    <submittedName>
        <fullName evidence="2">Uncharacterized protein</fullName>
    </submittedName>
</protein>
<comment type="caution">
    <text evidence="2">The sequence shown here is derived from an EMBL/GenBank/DDBJ whole genome shotgun (WGS) entry which is preliminary data.</text>
</comment>
<feature type="compositionally biased region" description="Polar residues" evidence="1">
    <location>
        <begin position="1"/>
        <end position="10"/>
    </location>
</feature>
<evidence type="ECO:0000313" key="2">
    <source>
        <dbReference type="EMBL" id="CAB1439755.1"/>
    </source>
</evidence>
<name>A0A9N7V068_PLEPL</name>
<dbReference type="Proteomes" id="UP001153269">
    <property type="component" value="Unassembled WGS sequence"/>
</dbReference>
<gene>
    <name evidence="2" type="ORF">PLEPLA_LOCUS27524</name>
</gene>
<feature type="compositionally biased region" description="Basic residues" evidence="1">
    <location>
        <begin position="109"/>
        <end position="120"/>
    </location>
</feature>
<feature type="region of interest" description="Disordered" evidence="1">
    <location>
        <begin position="102"/>
        <end position="216"/>
    </location>
</feature>
<sequence>MAPPQVTSGLPQRLRVTRFMGRGPVPQGPDSLDPGPEPVSPPEPDFTADIYATGWSNESMDPPPPLSGQQNPDSVKHPPWGSIEQRLNPEFPLYLWSSLNMESPERLGASKRRSQGRRRDRSMDYPWIDASMSISPMEPPTSSRVPLGPDSLDPGPEPVSQPEPDFTADIFDFHRSNASMGPPPSFSGQQNPGFDFHRSNASMGPPPSFSRPQNPDCSRSLCSLLNVDSPERLGASMWSTRSMDPPISFR</sequence>
<evidence type="ECO:0000256" key="1">
    <source>
        <dbReference type="SAM" id="MobiDB-lite"/>
    </source>
</evidence>